<dbReference type="OrthoDB" id="619536at2759"/>
<evidence type="ECO:0000313" key="2">
    <source>
        <dbReference type="EMBL" id="CBI40537.3"/>
    </source>
</evidence>
<dbReference type="eggNOG" id="ENOG502QTZ2">
    <property type="taxonomic scope" value="Eukaryota"/>
</dbReference>
<name>D7UCS2_VITVI</name>
<accession>D7UCS2</accession>
<dbReference type="InParanoid" id="D7UCS2"/>
<dbReference type="GO" id="GO:0005886">
    <property type="term" value="C:plasma membrane"/>
    <property type="evidence" value="ECO:0000318"/>
    <property type="project" value="GO_Central"/>
</dbReference>
<protein>
    <recommendedName>
        <fullName evidence="1">O-acyltransferase WSD1 C-terminal domain-containing protein</fullName>
    </recommendedName>
</protein>
<evidence type="ECO:0000259" key="1">
    <source>
        <dbReference type="Pfam" id="PF06974"/>
    </source>
</evidence>
<dbReference type="Pfam" id="PF06974">
    <property type="entry name" value="WS_DGAT_C"/>
    <property type="match status" value="1"/>
</dbReference>
<keyword evidence="3" id="KW-1185">Reference proteome</keyword>
<organism evidence="2 3">
    <name type="scientific">Vitis vinifera</name>
    <name type="common">Grape</name>
    <dbReference type="NCBI Taxonomy" id="29760"/>
    <lineage>
        <taxon>Eukaryota</taxon>
        <taxon>Viridiplantae</taxon>
        <taxon>Streptophyta</taxon>
        <taxon>Embryophyta</taxon>
        <taxon>Tracheophyta</taxon>
        <taxon>Spermatophyta</taxon>
        <taxon>Magnoliopsida</taxon>
        <taxon>eudicotyledons</taxon>
        <taxon>Gunneridae</taxon>
        <taxon>Pentapetalae</taxon>
        <taxon>rosids</taxon>
        <taxon>Vitales</taxon>
        <taxon>Vitaceae</taxon>
        <taxon>Viteae</taxon>
        <taxon>Vitis</taxon>
    </lineage>
</organism>
<gene>
    <name evidence="2" type="ordered locus">VIT_15s0046g00650</name>
</gene>
<reference evidence="3" key="1">
    <citation type="journal article" date="2007" name="Nature">
        <title>The grapevine genome sequence suggests ancestral hexaploidization in major angiosperm phyla.</title>
        <authorList>
            <consortium name="The French-Italian Public Consortium for Grapevine Genome Characterization."/>
            <person name="Jaillon O."/>
            <person name="Aury J.-M."/>
            <person name="Noel B."/>
            <person name="Policriti A."/>
            <person name="Clepet C."/>
            <person name="Casagrande A."/>
            <person name="Choisne N."/>
            <person name="Aubourg S."/>
            <person name="Vitulo N."/>
            <person name="Jubin C."/>
            <person name="Vezzi A."/>
            <person name="Legeai F."/>
            <person name="Hugueney P."/>
            <person name="Dasilva C."/>
            <person name="Horner D."/>
            <person name="Mica E."/>
            <person name="Jublot D."/>
            <person name="Poulain J."/>
            <person name="Bruyere C."/>
            <person name="Billault A."/>
            <person name="Segurens B."/>
            <person name="Gouyvenoux M."/>
            <person name="Ugarte E."/>
            <person name="Cattonaro F."/>
            <person name="Anthouard V."/>
            <person name="Vico V."/>
            <person name="Del Fabbro C."/>
            <person name="Alaux M."/>
            <person name="Di Gaspero G."/>
            <person name="Dumas V."/>
            <person name="Felice N."/>
            <person name="Paillard S."/>
            <person name="Juman I."/>
            <person name="Moroldo M."/>
            <person name="Scalabrin S."/>
            <person name="Canaguier A."/>
            <person name="Le Clainche I."/>
            <person name="Malacrida G."/>
            <person name="Durand E."/>
            <person name="Pesole G."/>
            <person name="Laucou V."/>
            <person name="Chatelet P."/>
            <person name="Merdinoglu D."/>
            <person name="Delledonne M."/>
            <person name="Pezzotti M."/>
            <person name="Lecharny A."/>
            <person name="Scarpelli C."/>
            <person name="Artiguenave F."/>
            <person name="Pe M.E."/>
            <person name="Valle G."/>
            <person name="Morgante M."/>
            <person name="Caboche M."/>
            <person name="Adam-Blondon A.-F."/>
            <person name="Weissenbach J."/>
            <person name="Quetier F."/>
            <person name="Wincker P."/>
        </authorList>
    </citation>
    <scope>NUCLEOTIDE SEQUENCE [LARGE SCALE GENOMIC DNA]</scope>
    <source>
        <strain evidence="3">cv. Pinot noir / PN40024</strain>
    </source>
</reference>
<dbReference type="PANTHER" id="PTHR31650:SF74">
    <property type="entry name" value="O-ACYLTRANSFERASE WSD1-LIKE"/>
    <property type="match status" value="1"/>
</dbReference>
<dbReference type="GO" id="GO:0019432">
    <property type="term" value="P:triglyceride biosynthetic process"/>
    <property type="evidence" value="ECO:0000318"/>
    <property type="project" value="GO_Central"/>
</dbReference>
<dbReference type="PANTHER" id="PTHR31650">
    <property type="entry name" value="O-ACYLTRANSFERASE (WSD1-LIKE) FAMILY PROTEIN"/>
    <property type="match status" value="1"/>
</dbReference>
<evidence type="ECO:0000313" key="3">
    <source>
        <dbReference type="Proteomes" id="UP000009183"/>
    </source>
</evidence>
<proteinExistence type="predicted"/>
<dbReference type="OMA" id="RANVIMN"/>
<dbReference type="Proteomes" id="UP000009183">
    <property type="component" value="Chromosome 15"/>
</dbReference>
<dbReference type="EMBL" id="FN596755">
    <property type="protein sequence ID" value="CBI40537.3"/>
    <property type="molecule type" value="Genomic_DNA"/>
</dbReference>
<dbReference type="HOGENOM" id="CLU_1380273_0_0_1"/>
<sequence>MKIEVLILKKRYMFTLLSTMWLWGRHWLVFLNISTERYGEAKGEAVATQKKNNLPENIRLRALDLVNIRPSPGIHALADMMEKGTKAKWGNCIGSVLFPFTIVLQDDLLDYVCQAKATTDRKKQSQEVAYTFLIVKLVLKLFGIKAAAFLLHRVPNHTTLCFSNIVGPIEEIGFYGQAFIAPSCCGQATPCKYIYTSH</sequence>
<dbReference type="InterPro" id="IPR009721">
    <property type="entry name" value="O-acyltransferase_WSD1_C"/>
</dbReference>
<dbReference type="GO" id="GO:0008374">
    <property type="term" value="F:O-acyltransferase activity"/>
    <property type="evidence" value="ECO:0000318"/>
    <property type="project" value="GO_Central"/>
</dbReference>
<dbReference type="AlphaFoldDB" id="D7UCS2"/>
<feature type="domain" description="O-acyltransferase WSD1 C-terminal" evidence="1">
    <location>
        <begin position="89"/>
        <end position="187"/>
    </location>
</feature>
<dbReference type="PaxDb" id="29760-VIT_15s0046g00650.t01"/>
<dbReference type="InterPro" id="IPR045034">
    <property type="entry name" value="O-acyltransferase_WSD1-like"/>
</dbReference>